<evidence type="ECO:0000313" key="2">
    <source>
        <dbReference type="Proteomes" id="UP001558101"/>
    </source>
</evidence>
<keyword evidence="2" id="KW-1185">Reference proteome</keyword>
<organism evidence="1 2">
    <name type="scientific">Serratia quinivorans</name>
    <dbReference type="NCBI Taxonomy" id="137545"/>
    <lineage>
        <taxon>Bacteria</taxon>
        <taxon>Pseudomonadati</taxon>
        <taxon>Pseudomonadota</taxon>
        <taxon>Gammaproteobacteria</taxon>
        <taxon>Enterobacterales</taxon>
        <taxon>Yersiniaceae</taxon>
        <taxon>Serratia</taxon>
    </lineage>
</organism>
<evidence type="ECO:0000313" key="1">
    <source>
        <dbReference type="EMBL" id="MEX3173271.1"/>
    </source>
</evidence>
<sequence>MAASCRKVACTTQEALNSEEHKQFETLMKKYPSTRDEDGLIADYWVQKERQRFGNYPAFAGMGKVSVGNQHLSSKLVGPINVWKG</sequence>
<reference evidence="1 2" key="1">
    <citation type="submission" date="2024-07" db="EMBL/GenBank/DDBJ databases">
        <title>Genomes of novel Serratia strains from suburban soil.</title>
        <authorList>
            <person name="Markert E.X."/>
            <person name="Severe K."/>
            <person name="Severe L."/>
            <person name="Twing K.I."/>
            <person name="Ward L.M."/>
        </authorList>
    </citation>
    <scope>NUCLEOTIDE SEQUENCE [LARGE SCALE GENOMIC DNA]</scope>
    <source>
        <strain evidence="1 2">3C-UT</strain>
    </source>
</reference>
<proteinExistence type="predicted"/>
<gene>
    <name evidence="1" type="ORF">AB4M04_14415</name>
</gene>
<dbReference type="RefSeq" id="WP_276552753.1">
    <property type="nucleotide sequence ID" value="NZ_CAMKHO010000002.1"/>
</dbReference>
<name>A0ABV3ULX7_9GAMM</name>
<protein>
    <submittedName>
        <fullName evidence="1">Uncharacterized protein</fullName>
    </submittedName>
</protein>
<dbReference type="EMBL" id="JBFQXQ010000001">
    <property type="protein sequence ID" value="MEX3173271.1"/>
    <property type="molecule type" value="Genomic_DNA"/>
</dbReference>
<dbReference type="Proteomes" id="UP001558101">
    <property type="component" value="Unassembled WGS sequence"/>
</dbReference>
<accession>A0ABV3ULX7</accession>
<comment type="caution">
    <text evidence="1">The sequence shown here is derived from an EMBL/GenBank/DDBJ whole genome shotgun (WGS) entry which is preliminary data.</text>
</comment>